<dbReference type="EMBL" id="BGPR01024361">
    <property type="protein sequence ID" value="GBN92402.1"/>
    <property type="molecule type" value="Genomic_DNA"/>
</dbReference>
<evidence type="ECO:0000313" key="3">
    <source>
        <dbReference type="Proteomes" id="UP000499080"/>
    </source>
</evidence>
<evidence type="ECO:0000256" key="1">
    <source>
        <dbReference type="SAM" id="MobiDB-lite"/>
    </source>
</evidence>
<feature type="region of interest" description="Disordered" evidence="1">
    <location>
        <begin position="242"/>
        <end position="298"/>
    </location>
</feature>
<dbReference type="AlphaFoldDB" id="A0A4Y2SVP5"/>
<evidence type="ECO:0000313" key="2">
    <source>
        <dbReference type="EMBL" id="GBN92402.1"/>
    </source>
</evidence>
<name>A0A4Y2SVP5_ARAVE</name>
<dbReference type="Proteomes" id="UP000499080">
    <property type="component" value="Unassembled WGS sequence"/>
</dbReference>
<evidence type="ECO:0008006" key="4">
    <source>
        <dbReference type="Google" id="ProtNLM"/>
    </source>
</evidence>
<reference evidence="2 3" key="1">
    <citation type="journal article" date="2019" name="Sci. Rep.">
        <title>Orb-weaving spider Araneus ventricosus genome elucidates the spidroin gene catalogue.</title>
        <authorList>
            <person name="Kono N."/>
            <person name="Nakamura H."/>
            <person name="Ohtoshi R."/>
            <person name="Moran D.A.P."/>
            <person name="Shinohara A."/>
            <person name="Yoshida Y."/>
            <person name="Fujiwara M."/>
            <person name="Mori M."/>
            <person name="Tomita M."/>
            <person name="Arakawa K."/>
        </authorList>
    </citation>
    <scope>NUCLEOTIDE SEQUENCE [LARGE SCALE GENOMIC DNA]</scope>
</reference>
<gene>
    <name evidence="2" type="ORF">AVEN_39636_1</name>
</gene>
<sequence>MSTERPHCTTRTCLCTMCRCGDHVCPQQIAQNLPQILQDLGNREPSSWRHDPERKKQICQAYEQLPESTMYRSTTYKEDYKIHPNIAGPPETARLASTLKCEDIPMEQGSTYSRDFIPWPEKDMELCRSKLNKPDGDTRDPEGATQPLDIQNLKPLALQSLQSYYCPPHCAGTEKQLQAANCLIPYKDKFNLGPPKQKDPETAHRPHQAFAKHTNYMLDYMPYKIQARPITEIKERKIGLGQPSLPSSFDTTHKKDFIWPPEGYKKPEKGKGKEEKSTLKVGDGPMTDQSNNMLDYKDPNVTERMPVRRPKEVFCPPACRMETETTSKASYPRWRELPTQPVAKPLKQDRCEPAKSDVRFLVTTYQEDFDGLCAALCPAKTVENYGRRAVEPKYRFLCTGNDHEYYECGNHKLEKAACTK</sequence>
<keyword evidence="3" id="KW-1185">Reference proteome</keyword>
<proteinExistence type="predicted"/>
<accession>A0A4Y2SVP5</accession>
<dbReference type="OrthoDB" id="6418077at2759"/>
<feature type="compositionally biased region" description="Basic and acidic residues" evidence="1">
    <location>
        <begin position="251"/>
        <end position="278"/>
    </location>
</feature>
<organism evidence="2 3">
    <name type="scientific">Araneus ventricosus</name>
    <name type="common">Orbweaver spider</name>
    <name type="synonym">Epeira ventricosa</name>
    <dbReference type="NCBI Taxonomy" id="182803"/>
    <lineage>
        <taxon>Eukaryota</taxon>
        <taxon>Metazoa</taxon>
        <taxon>Ecdysozoa</taxon>
        <taxon>Arthropoda</taxon>
        <taxon>Chelicerata</taxon>
        <taxon>Arachnida</taxon>
        <taxon>Araneae</taxon>
        <taxon>Araneomorphae</taxon>
        <taxon>Entelegynae</taxon>
        <taxon>Araneoidea</taxon>
        <taxon>Araneidae</taxon>
        <taxon>Araneus</taxon>
    </lineage>
</organism>
<protein>
    <recommendedName>
        <fullName evidence="4">Stabilizer of axonemal microtubules 1</fullName>
    </recommendedName>
</protein>
<comment type="caution">
    <text evidence="2">The sequence shown here is derived from an EMBL/GenBank/DDBJ whole genome shotgun (WGS) entry which is preliminary data.</text>
</comment>